<feature type="chain" id="PRO_5026164990" evidence="1">
    <location>
        <begin position="19"/>
        <end position="158"/>
    </location>
</feature>
<keyword evidence="1" id="KW-0732">Signal</keyword>
<organism evidence="3">
    <name type="scientific">Salmonella enterica</name>
    <name type="common">Salmonella choleraesuis</name>
    <dbReference type="NCBI Taxonomy" id="28901"/>
    <lineage>
        <taxon>Bacteria</taxon>
        <taxon>Pseudomonadati</taxon>
        <taxon>Pseudomonadota</taxon>
        <taxon>Gammaproteobacteria</taxon>
        <taxon>Enterobacterales</taxon>
        <taxon>Enterobacteriaceae</taxon>
        <taxon>Salmonella</taxon>
    </lineage>
</organism>
<feature type="domain" description="Transglycosylase SLT" evidence="2">
    <location>
        <begin position="20"/>
        <end position="142"/>
    </location>
</feature>
<dbReference type="AlphaFoldDB" id="A0A5Y2ZZ37"/>
<evidence type="ECO:0000313" key="3">
    <source>
        <dbReference type="EMBL" id="ECG8066755.1"/>
    </source>
</evidence>
<feature type="signal peptide" evidence="1">
    <location>
        <begin position="1"/>
        <end position="18"/>
    </location>
</feature>
<sequence length="158" mass="17942">MWRLVFLLLLPFSFCVRAFCFDAAGQKYHVDPLLIEAITIGESSKRPGITHANRSPKTGKVVSTDYGLMMINSIHIPGLIKKGFINSAQDLLTRPCLNVQIGTWILAGHFQVCGISWNCLGSYNAGFRQDRHETREVYANRIYRIYVNLLRERRGIAL</sequence>
<evidence type="ECO:0000256" key="1">
    <source>
        <dbReference type="SAM" id="SignalP"/>
    </source>
</evidence>
<dbReference type="SUPFAM" id="SSF53955">
    <property type="entry name" value="Lysozyme-like"/>
    <property type="match status" value="1"/>
</dbReference>
<name>A0A5Y2ZZ37_SALER</name>
<dbReference type="Gene3D" id="1.10.530.10">
    <property type="match status" value="1"/>
</dbReference>
<proteinExistence type="predicted"/>
<protein>
    <submittedName>
        <fullName evidence="3">Lytic transglycosylase domain-containing protein</fullName>
    </submittedName>
</protein>
<dbReference type="CDD" id="cd13400">
    <property type="entry name" value="LT_IagB-like"/>
    <property type="match status" value="1"/>
</dbReference>
<comment type="caution">
    <text evidence="3">The sequence shown here is derived from an EMBL/GenBank/DDBJ whole genome shotgun (WGS) entry which is preliminary data.</text>
</comment>
<accession>A0A5Y2ZZ37</accession>
<gene>
    <name evidence="3" type="ORF">FNG02_14855</name>
</gene>
<dbReference type="Pfam" id="PF01464">
    <property type="entry name" value="SLT"/>
    <property type="match status" value="1"/>
</dbReference>
<evidence type="ECO:0000259" key="2">
    <source>
        <dbReference type="Pfam" id="PF01464"/>
    </source>
</evidence>
<dbReference type="EMBL" id="AAIPPN010000005">
    <property type="protein sequence ID" value="ECG8066755.1"/>
    <property type="molecule type" value="Genomic_DNA"/>
</dbReference>
<reference evidence="3" key="1">
    <citation type="submission" date="2019-07" db="EMBL/GenBank/DDBJ databases">
        <authorList>
            <consortium name="PulseNet: The National Subtyping Network for Foodborne Disease Surveillance"/>
            <person name="Tarr C.L."/>
            <person name="Trees E."/>
            <person name="Katz L.S."/>
            <person name="Carleton-Romer H.A."/>
            <person name="Stroika S."/>
            <person name="Kucerova Z."/>
            <person name="Roache K.F."/>
            <person name="Sabol A.L."/>
            <person name="Besser J."/>
            <person name="Gerner-Smidt P."/>
        </authorList>
    </citation>
    <scope>NUCLEOTIDE SEQUENCE</scope>
    <source>
        <strain evidence="3">PNUSAS081329</strain>
    </source>
</reference>
<dbReference type="InterPro" id="IPR008258">
    <property type="entry name" value="Transglycosylase_SLT_dom_1"/>
</dbReference>
<dbReference type="InterPro" id="IPR023346">
    <property type="entry name" value="Lysozyme-like_dom_sf"/>
</dbReference>